<feature type="compositionally biased region" description="Basic residues" evidence="1">
    <location>
        <begin position="115"/>
        <end position="129"/>
    </location>
</feature>
<reference evidence="2 3" key="1">
    <citation type="submission" date="2024-03" db="EMBL/GenBank/DDBJ databases">
        <title>The Acrasis kona genome and developmental transcriptomes reveal deep origins of eukaryotic multicellular pathways.</title>
        <authorList>
            <person name="Sheikh S."/>
            <person name="Fu C.-J."/>
            <person name="Brown M.W."/>
            <person name="Baldauf S.L."/>
        </authorList>
    </citation>
    <scope>NUCLEOTIDE SEQUENCE [LARGE SCALE GENOMIC DNA]</scope>
    <source>
        <strain evidence="2 3">ATCC MYA-3509</strain>
    </source>
</reference>
<evidence type="ECO:0000313" key="2">
    <source>
        <dbReference type="EMBL" id="KAL0490168.1"/>
    </source>
</evidence>
<feature type="region of interest" description="Disordered" evidence="1">
    <location>
        <begin position="115"/>
        <end position="143"/>
    </location>
</feature>
<evidence type="ECO:0000256" key="1">
    <source>
        <dbReference type="SAM" id="MobiDB-lite"/>
    </source>
</evidence>
<accession>A0AAW2ZLE5</accession>
<dbReference type="AlphaFoldDB" id="A0AAW2ZLE5"/>
<proteinExistence type="predicted"/>
<feature type="compositionally biased region" description="Basic and acidic residues" evidence="1">
    <location>
        <begin position="31"/>
        <end position="48"/>
    </location>
</feature>
<comment type="caution">
    <text evidence="2">The sequence shown here is derived from an EMBL/GenBank/DDBJ whole genome shotgun (WGS) entry which is preliminary data.</text>
</comment>
<evidence type="ECO:0000313" key="3">
    <source>
        <dbReference type="Proteomes" id="UP001431209"/>
    </source>
</evidence>
<sequence>MGKRNRSVPGPEGLPGLPGDKKAKKMRKKQERNMEKADKKKLREEQNQAKREQLYVYFPNFNSDVASYCNAAVAIPREVFGSKFENQPGPKKDSADKELWDGIFQLKLQLSDTKPKKRVSTAALKRKPNKKDFMKEEEKEESD</sequence>
<dbReference type="EMBL" id="JAOPGA020001648">
    <property type="protein sequence ID" value="KAL0490168.1"/>
    <property type="molecule type" value="Genomic_DNA"/>
</dbReference>
<keyword evidence="3" id="KW-1185">Reference proteome</keyword>
<name>A0AAW2ZLE5_9EUKA</name>
<feature type="compositionally biased region" description="Low complexity" evidence="1">
    <location>
        <begin position="9"/>
        <end position="18"/>
    </location>
</feature>
<feature type="region of interest" description="Disordered" evidence="1">
    <location>
        <begin position="1"/>
        <end position="48"/>
    </location>
</feature>
<dbReference type="Proteomes" id="UP001431209">
    <property type="component" value="Unassembled WGS sequence"/>
</dbReference>
<gene>
    <name evidence="2" type="ORF">AKO1_006644</name>
</gene>
<protein>
    <submittedName>
        <fullName evidence="2">Uncharacterized protein</fullName>
    </submittedName>
</protein>
<organism evidence="2 3">
    <name type="scientific">Acrasis kona</name>
    <dbReference type="NCBI Taxonomy" id="1008807"/>
    <lineage>
        <taxon>Eukaryota</taxon>
        <taxon>Discoba</taxon>
        <taxon>Heterolobosea</taxon>
        <taxon>Tetramitia</taxon>
        <taxon>Eutetramitia</taxon>
        <taxon>Acrasidae</taxon>
        <taxon>Acrasis</taxon>
    </lineage>
</organism>